<reference evidence="1 4" key="1">
    <citation type="journal article" date="2019" name="Sci. Rep.">
        <title>Orb-weaving spider Araneus ventricosus genome elucidates the spidroin gene catalogue.</title>
        <authorList>
            <person name="Kono N."/>
            <person name="Nakamura H."/>
            <person name="Ohtoshi R."/>
            <person name="Moran D.A.P."/>
            <person name="Shinohara A."/>
            <person name="Yoshida Y."/>
            <person name="Fujiwara M."/>
            <person name="Mori M."/>
            <person name="Tomita M."/>
            <person name="Arakawa K."/>
        </authorList>
    </citation>
    <scope>NUCLEOTIDE SEQUENCE [LARGE SCALE GENOMIC DNA]</scope>
</reference>
<evidence type="ECO:0000313" key="3">
    <source>
        <dbReference type="EMBL" id="GBO46987.1"/>
    </source>
</evidence>
<sequence>MIQREENEQQQSVFKYCNRLVAIGRWVTSQRGRILFACNYNSGYCQMPRDATDPMIPRTIQPDDHGIFRIDFRPETLDAAASRG</sequence>
<name>A0A4Y2BP51_ARAVE</name>
<dbReference type="EMBL" id="BGPR01083944">
    <property type="protein sequence ID" value="GBL93476.1"/>
    <property type="molecule type" value="Genomic_DNA"/>
</dbReference>
<evidence type="ECO:0000313" key="2">
    <source>
        <dbReference type="EMBL" id="GBL93476.1"/>
    </source>
</evidence>
<dbReference type="Proteomes" id="UP000499080">
    <property type="component" value="Unassembled WGS sequence"/>
</dbReference>
<keyword evidence="4" id="KW-1185">Reference proteome</keyword>
<evidence type="ECO:0000313" key="1">
    <source>
        <dbReference type="EMBL" id="GBL93467.1"/>
    </source>
</evidence>
<gene>
    <name evidence="1" type="ORF">AVEN_149267_1</name>
    <name evidence="2" type="ORF">AVEN_198559_1</name>
    <name evidence="3" type="ORF">AVEN_46439_1</name>
</gene>
<evidence type="ECO:0000313" key="4">
    <source>
        <dbReference type="Proteomes" id="UP000499080"/>
    </source>
</evidence>
<comment type="caution">
    <text evidence="1">The sequence shown here is derived from an EMBL/GenBank/DDBJ whole genome shotgun (WGS) entry which is preliminary data.</text>
</comment>
<protein>
    <submittedName>
        <fullName evidence="1">Uncharacterized protein</fullName>
    </submittedName>
</protein>
<proteinExistence type="predicted"/>
<organism evidence="1 4">
    <name type="scientific">Araneus ventricosus</name>
    <name type="common">Orbweaver spider</name>
    <name type="synonym">Epeira ventricosa</name>
    <dbReference type="NCBI Taxonomy" id="182803"/>
    <lineage>
        <taxon>Eukaryota</taxon>
        <taxon>Metazoa</taxon>
        <taxon>Ecdysozoa</taxon>
        <taxon>Arthropoda</taxon>
        <taxon>Chelicerata</taxon>
        <taxon>Arachnida</taxon>
        <taxon>Araneae</taxon>
        <taxon>Araneomorphae</taxon>
        <taxon>Entelegynae</taxon>
        <taxon>Araneoidea</taxon>
        <taxon>Araneidae</taxon>
        <taxon>Araneus</taxon>
    </lineage>
</organism>
<dbReference type="EMBL" id="BGPR01083942">
    <property type="protein sequence ID" value="GBL93467.1"/>
    <property type="molecule type" value="Genomic_DNA"/>
</dbReference>
<dbReference type="AlphaFoldDB" id="A0A4Y2BP51"/>
<accession>A0A4Y2BP51</accession>
<dbReference type="EMBL" id="BGPR01075009">
    <property type="protein sequence ID" value="GBO46987.1"/>
    <property type="molecule type" value="Genomic_DNA"/>
</dbReference>